<dbReference type="PANTHER" id="PTHR10108">
    <property type="entry name" value="SAM-DEPENDENT METHYLTRANSFERASE"/>
    <property type="match status" value="1"/>
</dbReference>
<keyword evidence="2" id="KW-0812">Transmembrane</keyword>
<evidence type="ECO:0000256" key="1">
    <source>
        <dbReference type="ARBA" id="ARBA00022603"/>
    </source>
</evidence>
<keyword evidence="2" id="KW-0735">Signal-anchor</keyword>
<comment type="subcellular location">
    <subcellularLocation>
        <location evidence="2">Membrane</location>
        <topology evidence="2">Single-pass type II membrane protein</topology>
    </subcellularLocation>
</comment>
<dbReference type="GO" id="GO:0008168">
    <property type="term" value="F:methyltransferase activity"/>
    <property type="evidence" value="ECO:0007669"/>
    <property type="project" value="UniProtKB-UniRule"/>
</dbReference>
<gene>
    <name evidence="3" type="ORF">ZIOFF_055984</name>
</gene>
<evidence type="ECO:0000256" key="2">
    <source>
        <dbReference type="RuleBase" id="RU366043"/>
    </source>
</evidence>
<evidence type="ECO:0000313" key="4">
    <source>
        <dbReference type="Proteomes" id="UP000734854"/>
    </source>
</evidence>
<dbReference type="InterPro" id="IPR004159">
    <property type="entry name" value="Put_SAM_MeTrfase"/>
</dbReference>
<reference evidence="3 4" key="1">
    <citation type="submission" date="2020-08" db="EMBL/GenBank/DDBJ databases">
        <title>Plant Genome Project.</title>
        <authorList>
            <person name="Zhang R.-G."/>
        </authorList>
    </citation>
    <scope>NUCLEOTIDE SEQUENCE [LARGE SCALE GENOMIC DNA]</scope>
    <source>
        <tissue evidence="3">Rhizome</tissue>
    </source>
</reference>
<keyword evidence="2" id="KW-0325">Glycoprotein</keyword>
<proteinExistence type="inferred from homology"/>
<dbReference type="GO" id="GO:0016020">
    <property type="term" value="C:membrane"/>
    <property type="evidence" value="ECO:0007669"/>
    <property type="project" value="UniProtKB-SubCell"/>
</dbReference>
<dbReference type="PANTHER" id="PTHR10108:SF899">
    <property type="entry name" value="PECTIN METHYLTRANSFERASE QUA2-RELATED"/>
    <property type="match status" value="1"/>
</dbReference>
<organism evidence="3 4">
    <name type="scientific">Zingiber officinale</name>
    <name type="common">Ginger</name>
    <name type="synonym">Amomum zingiber</name>
    <dbReference type="NCBI Taxonomy" id="94328"/>
    <lineage>
        <taxon>Eukaryota</taxon>
        <taxon>Viridiplantae</taxon>
        <taxon>Streptophyta</taxon>
        <taxon>Embryophyta</taxon>
        <taxon>Tracheophyta</taxon>
        <taxon>Spermatophyta</taxon>
        <taxon>Magnoliopsida</taxon>
        <taxon>Liliopsida</taxon>
        <taxon>Zingiberales</taxon>
        <taxon>Zingiberaceae</taxon>
        <taxon>Zingiber</taxon>
    </lineage>
</organism>
<keyword evidence="2" id="KW-0808">Transferase</keyword>
<comment type="similarity">
    <text evidence="2">Belongs to the methyltransferase superfamily.</text>
</comment>
<dbReference type="GO" id="GO:0032259">
    <property type="term" value="P:methylation"/>
    <property type="evidence" value="ECO:0007669"/>
    <property type="project" value="UniProtKB-KW"/>
</dbReference>
<name>A0A8J5KKR5_ZINOF</name>
<protein>
    <recommendedName>
        <fullName evidence="2">Methyltransferase</fullName>
        <ecNumber evidence="2">2.1.1.-</ecNumber>
    </recommendedName>
</protein>
<dbReference type="Proteomes" id="UP000734854">
    <property type="component" value="Unassembled WGS sequence"/>
</dbReference>
<dbReference type="Pfam" id="PF03141">
    <property type="entry name" value="Methyltransf_29"/>
    <property type="match status" value="1"/>
</dbReference>
<keyword evidence="4" id="KW-1185">Reference proteome</keyword>
<dbReference type="EC" id="2.1.1.-" evidence="2"/>
<dbReference type="EMBL" id="JACMSC010000015">
    <property type="protein sequence ID" value="KAG6487398.1"/>
    <property type="molecule type" value="Genomic_DNA"/>
</dbReference>
<accession>A0A8J5KKR5</accession>
<sequence>MRYGTKVTSRPLYRWVSGGGNSSGSAGHDPFDMSFRGKVLGEKGFSHESLSTLRCWQSLIFAFLNNIYHHYRRLQEQVVSDLTQIGKLSLGIARLKELEFCPPQYESYVPCNNNVSQNLDSVDPVHLEHFTNKLCVGRMMVEKEQISFQSGSIMVDGVEDYTHQIAEMIGLQESNFLAGGLKSIDFWLDRLFVVEAMMLNLHITNRLHPEALTEDAANWNSVIHNYWSLVSPLIFSDHPKRTGDEEPSPPFNMLFGMCQAFPTYPRTYYMVHAEGLMTHVARQKHRCSTLEMLLEIDRILRSEACVLFSPFYLLFRWKILKLLIRFSQGWMIIRVTRHFVEAARSMATQLRRDARLMELDSGNNKKILSFRKQ</sequence>
<comment type="caution">
    <text evidence="3">The sequence shown here is derived from an EMBL/GenBank/DDBJ whole genome shotgun (WGS) entry which is preliminary data.</text>
</comment>
<dbReference type="GO" id="GO:0005737">
    <property type="term" value="C:cytoplasm"/>
    <property type="evidence" value="ECO:0007669"/>
    <property type="project" value="TreeGrafter"/>
</dbReference>
<dbReference type="AlphaFoldDB" id="A0A8J5KKR5"/>
<keyword evidence="1 2" id="KW-0489">Methyltransferase</keyword>
<evidence type="ECO:0000313" key="3">
    <source>
        <dbReference type="EMBL" id="KAG6487398.1"/>
    </source>
</evidence>